<dbReference type="EMBL" id="FNEE01000008">
    <property type="protein sequence ID" value="SDJ72730.1"/>
    <property type="molecule type" value="Genomic_DNA"/>
</dbReference>
<dbReference type="AlphaFoldDB" id="A0A1G8W5E1"/>
<proteinExistence type="predicted"/>
<accession>A0A1G8W5E1</accession>
<sequence length="32" mass="3299">MTIDPLFPVNQACRIGRARGSGALQTIGGQVA</sequence>
<protein>
    <submittedName>
        <fullName evidence="1">Uncharacterized protein</fullName>
    </submittedName>
</protein>
<evidence type="ECO:0000313" key="2">
    <source>
        <dbReference type="Proteomes" id="UP000198894"/>
    </source>
</evidence>
<organism evidence="1 2">
    <name type="scientific">Mesorhizobium muleiense</name>
    <dbReference type="NCBI Taxonomy" id="1004279"/>
    <lineage>
        <taxon>Bacteria</taxon>
        <taxon>Pseudomonadati</taxon>
        <taxon>Pseudomonadota</taxon>
        <taxon>Alphaproteobacteria</taxon>
        <taxon>Hyphomicrobiales</taxon>
        <taxon>Phyllobacteriaceae</taxon>
        <taxon>Mesorhizobium</taxon>
    </lineage>
</organism>
<keyword evidence="2" id="KW-1185">Reference proteome</keyword>
<gene>
    <name evidence="1" type="ORF">SAMN05428953_108178</name>
</gene>
<dbReference type="Proteomes" id="UP000198894">
    <property type="component" value="Unassembled WGS sequence"/>
</dbReference>
<name>A0A1G8W5E1_9HYPH</name>
<evidence type="ECO:0000313" key="1">
    <source>
        <dbReference type="EMBL" id="SDJ72730.1"/>
    </source>
</evidence>
<reference evidence="2" key="1">
    <citation type="submission" date="2016-10" db="EMBL/GenBank/DDBJ databases">
        <authorList>
            <person name="Varghese N."/>
            <person name="Submissions S."/>
        </authorList>
    </citation>
    <scope>NUCLEOTIDE SEQUENCE [LARGE SCALE GENOMIC DNA]</scope>
    <source>
        <strain evidence="2">CGMCC 1.11022</strain>
    </source>
</reference>